<evidence type="ECO:0000256" key="1">
    <source>
        <dbReference type="SAM" id="MobiDB-lite"/>
    </source>
</evidence>
<evidence type="ECO:0008006" key="4">
    <source>
        <dbReference type="Google" id="ProtNLM"/>
    </source>
</evidence>
<gene>
    <name evidence="2" type="ORF">B0T16DRAFT_512234</name>
</gene>
<dbReference type="Proteomes" id="UP001174936">
    <property type="component" value="Unassembled WGS sequence"/>
</dbReference>
<dbReference type="InterPro" id="IPR053267">
    <property type="entry name" value="Verrucosidin_biosynth-assoc"/>
</dbReference>
<keyword evidence="3" id="KW-1185">Reference proteome</keyword>
<reference evidence="2" key="1">
    <citation type="submission" date="2023-06" db="EMBL/GenBank/DDBJ databases">
        <title>Genome-scale phylogeny and comparative genomics of the fungal order Sordariales.</title>
        <authorList>
            <consortium name="Lawrence Berkeley National Laboratory"/>
            <person name="Hensen N."/>
            <person name="Bonometti L."/>
            <person name="Westerberg I."/>
            <person name="Brannstrom I.O."/>
            <person name="Guillou S."/>
            <person name="Cros-Aarteil S."/>
            <person name="Calhoun S."/>
            <person name="Haridas S."/>
            <person name="Kuo A."/>
            <person name="Mondo S."/>
            <person name="Pangilinan J."/>
            <person name="Riley R."/>
            <person name="Labutti K."/>
            <person name="Andreopoulos B."/>
            <person name="Lipzen A."/>
            <person name="Chen C."/>
            <person name="Yanf M."/>
            <person name="Daum C."/>
            <person name="Ng V."/>
            <person name="Clum A."/>
            <person name="Steindorff A."/>
            <person name="Ohm R."/>
            <person name="Martin F."/>
            <person name="Silar P."/>
            <person name="Natvig D."/>
            <person name="Lalanne C."/>
            <person name="Gautier V."/>
            <person name="Ament-Velasquez S.L."/>
            <person name="Kruys A."/>
            <person name="Hutchinson M.I."/>
            <person name="Powell A.J."/>
            <person name="Barry K."/>
            <person name="Miller A.N."/>
            <person name="Grigoriev I.V."/>
            <person name="Debuchy R."/>
            <person name="Gladieux P."/>
            <person name="Thoren M.H."/>
            <person name="Johannesson H."/>
        </authorList>
    </citation>
    <scope>NUCLEOTIDE SEQUENCE</scope>
    <source>
        <strain evidence="2">SMH2532-1</strain>
    </source>
</reference>
<protein>
    <recommendedName>
        <fullName evidence="4">Ilp is an apoptosis inhibitor</fullName>
    </recommendedName>
</protein>
<accession>A0AA40CN47</accession>
<name>A0AA40CN47_9PEZI</name>
<evidence type="ECO:0000313" key="3">
    <source>
        <dbReference type="Proteomes" id="UP001174936"/>
    </source>
</evidence>
<dbReference type="PANTHER" id="PTHR42087">
    <property type="entry name" value="ILP IS AN APOPTOSIS INHIBITOR"/>
    <property type="match status" value="1"/>
</dbReference>
<dbReference type="PANTHER" id="PTHR42087:SF1">
    <property type="entry name" value="ILP IS AN APOPTOSIS INHIBITOR"/>
    <property type="match status" value="1"/>
</dbReference>
<organism evidence="2 3">
    <name type="scientific">Cercophora newfieldiana</name>
    <dbReference type="NCBI Taxonomy" id="92897"/>
    <lineage>
        <taxon>Eukaryota</taxon>
        <taxon>Fungi</taxon>
        <taxon>Dikarya</taxon>
        <taxon>Ascomycota</taxon>
        <taxon>Pezizomycotina</taxon>
        <taxon>Sordariomycetes</taxon>
        <taxon>Sordariomycetidae</taxon>
        <taxon>Sordariales</taxon>
        <taxon>Lasiosphaeriaceae</taxon>
        <taxon>Cercophora</taxon>
    </lineage>
</organism>
<proteinExistence type="predicted"/>
<feature type="compositionally biased region" description="Low complexity" evidence="1">
    <location>
        <begin position="65"/>
        <end position="81"/>
    </location>
</feature>
<dbReference type="EMBL" id="JAULSV010000005">
    <property type="protein sequence ID" value="KAK0643084.1"/>
    <property type="molecule type" value="Genomic_DNA"/>
</dbReference>
<sequence length="212" mass="23375">MAFSGNGGQPFANGQFDVFEWYPFFQSCVVYFLDHAQYNGPVQALAAHVNIQLPFQRAHRPVLSSRSASSPSAAGSNSGANKPLTSPGAGGVYPNATLLPYIRRLVATGYDFPSVLHSFFGDDWEKGVGPLHETERRNYLFAAKSETWLGVKAAYDMGDDQMVPFLRPLQNVGEKEICAAEANWSEWLAMQDWMLGPRAPGGKGRRVKKEED</sequence>
<feature type="region of interest" description="Disordered" evidence="1">
    <location>
        <begin position="65"/>
        <end position="86"/>
    </location>
</feature>
<comment type="caution">
    <text evidence="2">The sequence shown here is derived from an EMBL/GenBank/DDBJ whole genome shotgun (WGS) entry which is preliminary data.</text>
</comment>
<dbReference type="AlphaFoldDB" id="A0AA40CN47"/>
<evidence type="ECO:0000313" key="2">
    <source>
        <dbReference type="EMBL" id="KAK0643084.1"/>
    </source>
</evidence>